<protein>
    <submittedName>
        <fullName evidence="2">Uncharacterized protein</fullName>
    </submittedName>
</protein>
<feature type="compositionally biased region" description="Low complexity" evidence="1">
    <location>
        <begin position="23"/>
        <end position="33"/>
    </location>
</feature>
<proteinExistence type="predicted"/>
<evidence type="ECO:0000256" key="1">
    <source>
        <dbReference type="SAM" id="MobiDB-lite"/>
    </source>
</evidence>
<feature type="region of interest" description="Disordered" evidence="1">
    <location>
        <begin position="20"/>
        <end position="70"/>
    </location>
</feature>
<evidence type="ECO:0000313" key="2">
    <source>
        <dbReference type="EMBL" id="KAK6981345.1"/>
    </source>
</evidence>
<dbReference type="AlphaFoldDB" id="A0AAV9ZG79"/>
<reference evidence="2 3" key="1">
    <citation type="journal article" date="2024" name="J Genomics">
        <title>Draft genome sequencing and assembly of Favolaschia claudopus CIRM-BRFM 2984 isolated from oak limbs.</title>
        <authorList>
            <person name="Navarro D."/>
            <person name="Drula E."/>
            <person name="Chaduli D."/>
            <person name="Cazenave R."/>
            <person name="Ahrendt S."/>
            <person name="Wang J."/>
            <person name="Lipzen A."/>
            <person name="Daum C."/>
            <person name="Barry K."/>
            <person name="Grigoriev I.V."/>
            <person name="Favel A."/>
            <person name="Rosso M.N."/>
            <person name="Martin F."/>
        </authorList>
    </citation>
    <scope>NUCLEOTIDE SEQUENCE [LARGE SCALE GENOMIC DNA]</scope>
    <source>
        <strain evidence="2 3">CIRM-BRFM 2984</strain>
    </source>
</reference>
<gene>
    <name evidence="2" type="ORF">R3P38DRAFT_3234367</name>
</gene>
<evidence type="ECO:0000313" key="3">
    <source>
        <dbReference type="Proteomes" id="UP001362999"/>
    </source>
</evidence>
<dbReference type="Proteomes" id="UP001362999">
    <property type="component" value="Unassembled WGS sequence"/>
</dbReference>
<organism evidence="2 3">
    <name type="scientific">Favolaschia claudopus</name>
    <dbReference type="NCBI Taxonomy" id="2862362"/>
    <lineage>
        <taxon>Eukaryota</taxon>
        <taxon>Fungi</taxon>
        <taxon>Dikarya</taxon>
        <taxon>Basidiomycota</taxon>
        <taxon>Agaricomycotina</taxon>
        <taxon>Agaricomycetes</taxon>
        <taxon>Agaricomycetidae</taxon>
        <taxon>Agaricales</taxon>
        <taxon>Marasmiineae</taxon>
        <taxon>Mycenaceae</taxon>
        <taxon>Favolaschia</taxon>
    </lineage>
</organism>
<comment type="caution">
    <text evidence="2">The sequence shown here is derived from an EMBL/GenBank/DDBJ whole genome shotgun (WGS) entry which is preliminary data.</text>
</comment>
<name>A0AAV9ZG79_9AGAR</name>
<keyword evidence="3" id="KW-1185">Reference proteome</keyword>
<sequence length="139" mass="15361">MEWGSSEVVYLRLLTPARARTAPVNNPVVTPNNDDLTPSSPIRPCRKRLASSSPPATGRKGRKRNADATSDVATAIGQIAQSLKGDESPHGEEETEVMLIFADDEDARIAQTYVAGRTKEKRTKFIRKVLERKREDDDA</sequence>
<dbReference type="EMBL" id="JAWWNJ010000151">
    <property type="protein sequence ID" value="KAK6981345.1"/>
    <property type="molecule type" value="Genomic_DNA"/>
</dbReference>
<accession>A0AAV9ZG79</accession>